<organism evidence="1 2">
    <name type="scientific">Agrocybe chaxingu</name>
    <dbReference type="NCBI Taxonomy" id="84603"/>
    <lineage>
        <taxon>Eukaryota</taxon>
        <taxon>Fungi</taxon>
        <taxon>Dikarya</taxon>
        <taxon>Basidiomycota</taxon>
        <taxon>Agaricomycotina</taxon>
        <taxon>Agaricomycetes</taxon>
        <taxon>Agaricomycetidae</taxon>
        <taxon>Agaricales</taxon>
        <taxon>Agaricineae</taxon>
        <taxon>Strophariaceae</taxon>
        <taxon>Agrocybe</taxon>
    </lineage>
</organism>
<accession>A0A9W8K0N1</accession>
<dbReference type="EMBL" id="JANKHO010001340">
    <property type="protein sequence ID" value="KAJ3502027.1"/>
    <property type="molecule type" value="Genomic_DNA"/>
</dbReference>
<dbReference type="AlphaFoldDB" id="A0A9W8K0N1"/>
<sequence length="214" mass="23342">MTSTTPRSLREEASSLFISVQFATRTYMTCAGESASKCEDGDDALRHSSVIELVEPSVLAAACMGSTKQWSASVDWRVDAIDIIGGVYGTKFALWDISKLRGGTPTVTGNTFPEGGQIFRQVFFTLLPCTSFSFFHSWCPTYPEHFAISTQSPTKGAIIHVHNCNFVHAPPTPFVIRPRPHFIRAFDFLSMGGIPRIAAAVGRSVIVFSIGVDT</sequence>
<evidence type="ECO:0000313" key="2">
    <source>
        <dbReference type="Proteomes" id="UP001148786"/>
    </source>
</evidence>
<proteinExistence type="predicted"/>
<dbReference type="Proteomes" id="UP001148786">
    <property type="component" value="Unassembled WGS sequence"/>
</dbReference>
<protein>
    <submittedName>
        <fullName evidence="1">Uncharacterized protein</fullName>
    </submittedName>
</protein>
<comment type="caution">
    <text evidence="1">The sequence shown here is derived from an EMBL/GenBank/DDBJ whole genome shotgun (WGS) entry which is preliminary data.</text>
</comment>
<name>A0A9W8K0N1_9AGAR</name>
<keyword evidence="2" id="KW-1185">Reference proteome</keyword>
<gene>
    <name evidence="1" type="ORF">NLJ89_g9071</name>
</gene>
<dbReference type="OrthoDB" id="340259at2759"/>
<reference evidence="1" key="1">
    <citation type="submission" date="2022-07" db="EMBL/GenBank/DDBJ databases">
        <title>Genome Sequence of Agrocybe chaxingu.</title>
        <authorList>
            <person name="Buettner E."/>
        </authorList>
    </citation>
    <scope>NUCLEOTIDE SEQUENCE</scope>
    <source>
        <strain evidence="1">MP-N11</strain>
    </source>
</reference>
<evidence type="ECO:0000313" key="1">
    <source>
        <dbReference type="EMBL" id="KAJ3502027.1"/>
    </source>
</evidence>